<evidence type="ECO:0000313" key="13">
    <source>
        <dbReference type="Proteomes" id="UP000031830"/>
    </source>
</evidence>
<evidence type="ECO:0000256" key="8">
    <source>
        <dbReference type="ARBA" id="ARBA00022840"/>
    </source>
</evidence>
<dbReference type="NCBIfam" id="TIGR00348">
    <property type="entry name" value="hsdR"/>
    <property type="match status" value="1"/>
</dbReference>
<dbReference type="CDD" id="cd18800">
    <property type="entry name" value="SF2_C_EcoR124I-like"/>
    <property type="match status" value="1"/>
</dbReference>
<dbReference type="InterPro" id="IPR051268">
    <property type="entry name" value="Type-I_R_enzyme_R_subunit"/>
</dbReference>
<keyword evidence="4 10" id="KW-0547">Nucleotide-binding</keyword>
<keyword evidence="3" id="KW-0540">Nuclease</keyword>
<dbReference type="AlphaFoldDB" id="A0A0B6D1B9"/>
<dbReference type="Pfam" id="PF04313">
    <property type="entry name" value="HSDR_N"/>
    <property type="match status" value="1"/>
</dbReference>
<evidence type="ECO:0000256" key="10">
    <source>
        <dbReference type="RuleBase" id="RU364115"/>
    </source>
</evidence>
<evidence type="ECO:0000256" key="3">
    <source>
        <dbReference type="ARBA" id="ARBA00022722"/>
    </source>
</evidence>
<dbReference type="EMBL" id="CP009440">
    <property type="protein sequence ID" value="AJI52681.1"/>
    <property type="molecule type" value="Genomic_DNA"/>
</dbReference>
<dbReference type="InterPro" id="IPR027417">
    <property type="entry name" value="P-loop_NTPase"/>
</dbReference>
<dbReference type="Pfam" id="PF12008">
    <property type="entry name" value="EcoR124_C"/>
    <property type="match status" value="1"/>
</dbReference>
<dbReference type="SUPFAM" id="SSF52540">
    <property type="entry name" value="P-loop containing nucleoside triphosphate hydrolases"/>
    <property type="match status" value="2"/>
</dbReference>
<comment type="subunit">
    <text evidence="10">The type I restriction/modification system is composed of three polypeptides R, M and S.</text>
</comment>
<dbReference type="RefSeq" id="WP_044525555.1">
    <property type="nucleotide sequence ID" value="NZ_CP009440.1"/>
</dbReference>
<organism evidence="12 13">
    <name type="scientific">Francisella philomiragia</name>
    <dbReference type="NCBI Taxonomy" id="28110"/>
    <lineage>
        <taxon>Bacteria</taxon>
        <taxon>Pseudomonadati</taxon>
        <taxon>Pseudomonadota</taxon>
        <taxon>Gammaproteobacteria</taxon>
        <taxon>Thiotrichales</taxon>
        <taxon>Francisellaceae</taxon>
        <taxon>Francisella</taxon>
    </lineage>
</organism>
<dbReference type="InterPro" id="IPR004473">
    <property type="entry name" value="Restrct_endonuc_typeI_HsdR"/>
</dbReference>
<dbReference type="Gene3D" id="3.90.1570.50">
    <property type="match status" value="1"/>
</dbReference>
<name>A0A0B6D1B9_9GAMM</name>
<dbReference type="InterPro" id="IPR014001">
    <property type="entry name" value="Helicase_ATP-bd"/>
</dbReference>
<dbReference type="InterPro" id="IPR022625">
    <property type="entry name" value="TypeI_RM_Rsu_C"/>
</dbReference>
<dbReference type="PANTHER" id="PTHR30195">
    <property type="entry name" value="TYPE I SITE-SPECIFIC DEOXYRIBONUCLEASE PROTEIN SUBUNIT M AND R"/>
    <property type="match status" value="1"/>
</dbReference>
<dbReference type="Proteomes" id="UP000031830">
    <property type="component" value="Chromosome"/>
</dbReference>
<proteinExistence type="inferred from homology"/>
<dbReference type="InterPro" id="IPR055180">
    <property type="entry name" value="HsdR_RecA-like_helicase_dom_2"/>
</dbReference>
<dbReference type="KEGG" id="fpz:LA55_276"/>
<evidence type="ECO:0000256" key="2">
    <source>
        <dbReference type="ARBA" id="ARBA00008598"/>
    </source>
</evidence>
<evidence type="ECO:0000256" key="1">
    <source>
        <dbReference type="ARBA" id="ARBA00000851"/>
    </source>
</evidence>
<accession>A0A0B6D1B9</accession>
<gene>
    <name evidence="12" type="ORF">LA55_276</name>
</gene>
<dbReference type="CDD" id="cd22332">
    <property type="entry name" value="HsdR_N"/>
    <property type="match status" value="1"/>
</dbReference>
<comment type="catalytic activity">
    <reaction evidence="1 10">
        <text>Endonucleolytic cleavage of DNA to give random double-stranded fragments with terminal 5'-phosphates, ATP is simultaneously hydrolyzed.</text>
        <dbReference type="EC" id="3.1.21.3"/>
    </reaction>
</comment>
<evidence type="ECO:0000256" key="5">
    <source>
        <dbReference type="ARBA" id="ARBA00022747"/>
    </source>
</evidence>
<dbReference type="InterPro" id="IPR040980">
    <property type="entry name" value="SWI2_SNF2"/>
</dbReference>
<dbReference type="Pfam" id="PF18766">
    <property type="entry name" value="SWI2_SNF2"/>
    <property type="match status" value="1"/>
</dbReference>
<dbReference type="CDD" id="cd18030">
    <property type="entry name" value="DEXHc_RE_I_HsdR"/>
    <property type="match status" value="1"/>
</dbReference>
<dbReference type="REBASE" id="102490">
    <property type="entry name" value="Fph2794IIP"/>
</dbReference>
<dbReference type="GO" id="GO:0009035">
    <property type="term" value="F:type I site-specific deoxyribonuclease activity"/>
    <property type="evidence" value="ECO:0007669"/>
    <property type="project" value="UniProtKB-EC"/>
</dbReference>
<dbReference type="Pfam" id="PF22679">
    <property type="entry name" value="T1R_D3-like"/>
    <property type="match status" value="1"/>
</dbReference>
<evidence type="ECO:0000259" key="11">
    <source>
        <dbReference type="PROSITE" id="PS51192"/>
    </source>
</evidence>
<dbReference type="GO" id="GO:0009307">
    <property type="term" value="P:DNA restriction-modification system"/>
    <property type="evidence" value="ECO:0007669"/>
    <property type="project" value="UniProtKB-KW"/>
</dbReference>
<evidence type="ECO:0000256" key="6">
    <source>
        <dbReference type="ARBA" id="ARBA00022759"/>
    </source>
</evidence>
<evidence type="ECO:0000256" key="4">
    <source>
        <dbReference type="ARBA" id="ARBA00022741"/>
    </source>
</evidence>
<keyword evidence="7 10" id="KW-0378">Hydrolase</keyword>
<sequence>MCTESELQLENKLIKQLVDMGYEKVHITNEEQLIANLKTQLEKHNEVVFSDSEFAKILNELRKGSIIEKAQKLREKYSLIRDDGTVKYIEFLDVVNWCQNLFQVTHQISQEGKYKNRYDVTLLINGFPLVQIELKKRGLEIKEAFNQVNRYQRHSFGFNSALFNYVQIFVISNGVNTKYYANNKKQSFKQTFYWADENNKLMTNLAQFTKYFLEKCHISKMICKYIVISEVEKCMMVLRPYQYYAVEKIIDRVKNSNKNGYIWHTTGSGKTLTSFKAAQILVGLEEVDKVVFVVDRNDLDSQTTQEFNKFAEGSVDSTDNTKILVDQFLGKYKDKKGTHKTTDLIVTTIQKLNTAISKPRYLNSMETIKDKKIVFIFDECHRSQFGKTHTSITKFFTNCQLIGFTGTPILEKNATANQYGKRTTVELFDERLHKYVITDAISDGNVLKFAIEYIQTFKEKDTDSDEQVENIDTQEVYESDERISKVVDYIIANHSRKTHSKKFNAIFCVGGSKKSTDVLIKYYEQFKAKKHDLKVATIFSFCANEDDKDANGINGEGVDIDPKNINVHTREKLDEYIKDFNKMFNTKHSTKDSKSFQAYYNDVSKKTKKREIDILLVVNMFLTGFDSKTINTIYVDKNLKYHGLIQAFSRTNRILDETKSHGNVVCFRNLKHNTDEAIALFSNKEAEDVILMKPYEEYIKDINEQYEELNQIAQNPDDINTLVTDQEKLEFIKAFRNMIRTMNILTGFTDFDWQDIKIPAQLYEDFKSKYYDLYDDVRSTKDEASKVSILKEISFDLELIQRDEITISYILQLLAKSQESATKQEQKDKQDKILKDIANTPQLRSKKELIRKFMETAMQGLSPDAIEDAYDEFMEQERQKEVSQLVEEEKLKADALTNLIDNYLYEERKPRNQEIVDVLETKPTLKERKTVVERVFGKVQDLVERFYK</sequence>
<keyword evidence="9 10" id="KW-0238">DNA-binding</keyword>
<keyword evidence="8 10" id="KW-0067">ATP-binding</keyword>
<comment type="function">
    <text evidence="10">Subunit R is required for both nuclease and ATPase activities, but not for modification.</text>
</comment>
<dbReference type="Gene3D" id="3.40.50.300">
    <property type="entry name" value="P-loop containing nucleotide triphosphate hydrolases"/>
    <property type="match status" value="2"/>
</dbReference>
<dbReference type="PROSITE" id="PS51192">
    <property type="entry name" value="HELICASE_ATP_BIND_1"/>
    <property type="match status" value="1"/>
</dbReference>
<protein>
    <recommendedName>
        <fullName evidence="10">Type I restriction enzyme endonuclease subunit</fullName>
        <shortName evidence="10">R protein</shortName>
        <ecNumber evidence="10">3.1.21.3</ecNumber>
    </recommendedName>
</protein>
<evidence type="ECO:0000313" key="12">
    <source>
        <dbReference type="EMBL" id="AJI52681.1"/>
    </source>
</evidence>
<keyword evidence="5 10" id="KW-0680">Restriction system</keyword>
<reference evidence="12 13" key="1">
    <citation type="journal article" date="2015" name="Genome Announc.">
        <title>Genome sequencing of 18 francisella strains to aid in assay development and testing.</title>
        <authorList>
            <person name="Johnson S.L."/>
            <person name="Daligault H.E."/>
            <person name="Davenport K.W."/>
            <person name="Coyne S.R."/>
            <person name="Frey K.G."/>
            <person name="Koroleva G.I."/>
            <person name="Broomall S.M."/>
            <person name="Bishop-Lilly K.A."/>
            <person name="Bruce D.C."/>
            <person name="Chertkov O."/>
            <person name="Freitas T."/>
            <person name="Jaissle J."/>
            <person name="Ladner J.T."/>
            <person name="Rosenzweig C.N."/>
            <person name="Gibbons H.S."/>
            <person name="Palacios G.F."/>
            <person name="Redden C.L."/>
            <person name="Xu Y."/>
            <person name="Minogue T.D."/>
            <person name="Chain P.S."/>
        </authorList>
    </citation>
    <scope>NUCLEOTIDE SEQUENCE [LARGE SCALE GENOMIC DNA]</scope>
    <source>
        <strain evidence="12 13">GA01-2794</strain>
    </source>
</reference>
<dbReference type="GO" id="GO:0003677">
    <property type="term" value="F:DNA binding"/>
    <property type="evidence" value="ECO:0007669"/>
    <property type="project" value="UniProtKB-KW"/>
</dbReference>
<evidence type="ECO:0000256" key="7">
    <source>
        <dbReference type="ARBA" id="ARBA00022801"/>
    </source>
</evidence>
<feature type="domain" description="Helicase ATP-binding" evidence="11">
    <location>
        <begin position="251"/>
        <end position="426"/>
    </location>
</feature>
<dbReference type="PANTHER" id="PTHR30195:SF16">
    <property type="entry name" value="TYPE I RESTRICTION ENZYME ENDONUCLEASE SUBUNIT"/>
    <property type="match status" value="1"/>
</dbReference>
<dbReference type="EC" id="3.1.21.3" evidence="10"/>
<dbReference type="GO" id="GO:0005524">
    <property type="term" value="F:ATP binding"/>
    <property type="evidence" value="ECO:0007669"/>
    <property type="project" value="UniProtKB-KW"/>
</dbReference>
<dbReference type="OrthoDB" id="9758243at2"/>
<comment type="similarity">
    <text evidence="2 10">Belongs to the HsdR family.</text>
</comment>
<keyword evidence="6" id="KW-0255">Endonuclease</keyword>
<dbReference type="SMART" id="SM00487">
    <property type="entry name" value="DEXDc"/>
    <property type="match status" value="1"/>
</dbReference>
<evidence type="ECO:0000256" key="9">
    <source>
        <dbReference type="ARBA" id="ARBA00023125"/>
    </source>
</evidence>
<dbReference type="InterPro" id="IPR007409">
    <property type="entry name" value="Restrct_endonuc_type1_HsdR_N"/>
</dbReference>